<dbReference type="PROSITE" id="PS51257">
    <property type="entry name" value="PROKAR_LIPOPROTEIN"/>
    <property type="match status" value="1"/>
</dbReference>
<dbReference type="RefSeq" id="WP_222199049.1">
    <property type="nucleotide sequence ID" value="NZ_JAIMFO010000005.1"/>
</dbReference>
<proteinExistence type="predicted"/>
<dbReference type="PANTHER" id="PTHR31528:SF3">
    <property type="entry name" value="THIAMINE BIOSYNTHESIS PROTEIN HI_0357-RELATED"/>
    <property type="match status" value="1"/>
</dbReference>
<dbReference type="Gene3D" id="3.40.190.10">
    <property type="entry name" value="Periplasmic binding protein-like II"/>
    <property type="match status" value="2"/>
</dbReference>
<accession>A0ABS7MIT6</accession>
<dbReference type="Pfam" id="PF09084">
    <property type="entry name" value="NMT1"/>
    <property type="match status" value="1"/>
</dbReference>
<dbReference type="Proteomes" id="UP000700908">
    <property type="component" value="Unassembled WGS sequence"/>
</dbReference>
<feature type="chain" id="PRO_5045404069" evidence="1">
    <location>
        <begin position="30"/>
        <end position="351"/>
    </location>
</feature>
<organism evidence="3 4">
    <name type="scientific">Collinsella ureilytica</name>
    <dbReference type="NCBI Taxonomy" id="2869515"/>
    <lineage>
        <taxon>Bacteria</taxon>
        <taxon>Bacillati</taxon>
        <taxon>Actinomycetota</taxon>
        <taxon>Coriobacteriia</taxon>
        <taxon>Coriobacteriales</taxon>
        <taxon>Coriobacteriaceae</taxon>
        <taxon>Collinsella</taxon>
    </lineage>
</organism>
<keyword evidence="4" id="KW-1185">Reference proteome</keyword>
<evidence type="ECO:0000313" key="3">
    <source>
        <dbReference type="EMBL" id="MBY4797280.1"/>
    </source>
</evidence>
<reference evidence="3 4" key="1">
    <citation type="submission" date="2021-08" db="EMBL/GenBank/DDBJ databases">
        <title>Collinsella faecalis sp. nov. isolated from swine faeces.</title>
        <authorList>
            <person name="Oh B.S."/>
            <person name="Lee J.H."/>
        </authorList>
    </citation>
    <scope>NUCLEOTIDE SEQUENCE [LARGE SCALE GENOMIC DNA]</scope>
    <source>
        <strain evidence="3 4">AGMB00827</strain>
    </source>
</reference>
<dbReference type="EMBL" id="JAIMFO010000005">
    <property type="protein sequence ID" value="MBY4797280.1"/>
    <property type="molecule type" value="Genomic_DNA"/>
</dbReference>
<evidence type="ECO:0000259" key="2">
    <source>
        <dbReference type="Pfam" id="PF09084"/>
    </source>
</evidence>
<protein>
    <submittedName>
        <fullName evidence="3">ABC transporter substrate-binding protein</fullName>
    </submittedName>
</protein>
<dbReference type="InterPro" id="IPR027939">
    <property type="entry name" value="NMT1/THI5"/>
</dbReference>
<evidence type="ECO:0000256" key="1">
    <source>
        <dbReference type="SAM" id="SignalP"/>
    </source>
</evidence>
<feature type="domain" description="SsuA/THI5-like" evidence="2">
    <location>
        <begin position="64"/>
        <end position="280"/>
    </location>
</feature>
<gene>
    <name evidence="3" type="ORF">K6V98_02725</name>
</gene>
<comment type="caution">
    <text evidence="3">The sequence shown here is derived from an EMBL/GenBank/DDBJ whole genome shotgun (WGS) entry which is preliminary data.</text>
</comment>
<name>A0ABS7MIT6_9ACTN</name>
<dbReference type="InterPro" id="IPR006311">
    <property type="entry name" value="TAT_signal"/>
</dbReference>
<keyword evidence="1" id="KW-0732">Signal</keyword>
<dbReference type="PANTHER" id="PTHR31528">
    <property type="entry name" value="4-AMINO-5-HYDROXYMETHYL-2-METHYLPYRIMIDINE PHOSPHATE SYNTHASE THI11-RELATED"/>
    <property type="match status" value="1"/>
</dbReference>
<sequence length="351" mass="37964">MKRVRMMSRRGFLVAGLAATGMVASSGLAGCGFKPQKGVGSNSASGNADPELKMITFALDWTPNTNHTGLYVARERGYYREAGLDVEIVQAPENGADALVASGDAQFGVSFQDSMAGYVSGDAQLPVSAVAAIIQHNTSGIISLADRGITSPAKMMDHTYATWEMLIEQGIIKRCVEADGGVYDRVKLIPSTVTDEVSALSSGEVDSIWIFWGWAGEKCKLAGLDTSYFSFESVDKVFDYYTPVIIANNMLIKDDPKTVQAFMDATRRGYEDCIQDPDAAAEILLKAAPELERELVVASQHYLAEQYRADAPVWGLLDQKRWDAFYAWVSEQGFAPTIAAGAGMTDAFITA</sequence>
<feature type="signal peptide" evidence="1">
    <location>
        <begin position="1"/>
        <end position="29"/>
    </location>
</feature>
<dbReference type="PROSITE" id="PS51318">
    <property type="entry name" value="TAT"/>
    <property type="match status" value="1"/>
</dbReference>
<evidence type="ECO:0000313" key="4">
    <source>
        <dbReference type="Proteomes" id="UP000700908"/>
    </source>
</evidence>
<dbReference type="InterPro" id="IPR015168">
    <property type="entry name" value="SsuA/THI5"/>
</dbReference>
<dbReference type="SUPFAM" id="SSF53850">
    <property type="entry name" value="Periplasmic binding protein-like II"/>
    <property type="match status" value="1"/>
</dbReference>